<proteinExistence type="predicted"/>
<dbReference type="Proteomes" id="UP000198666">
    <property type="component" value="Unassembled WGS sequence"/>
</dbReference>
<dbReference type="STRING" id="361279.SAMN05421663_107138"/>
<dbReference type="GO" id="GO:0005886">
    <property type="term" value="C:plasma membrane"/>
    <property type="evidence" value="ECO:0007669"/>
    <property type="project" value="InterPro"/>
</dbReference>
<dbReference type="Pfam" id="PF06305">
    <property type="entry name" value="LapA_dom"/>
    <property type="match status" value="1"/>
</dbReference>
<keyword evidence="3 6" id="KW-1133">Transmembrane helix</keyword>
<dbReference type="PANTHER" id="PTHR41335:SF1">
    <property type="entry name" value="MEMBRANE PROTEIN"/>
    <property type="match status" value="1"/>
</dbReference>
<evidence type="ECO:0000313" key="9">
    <source>
        <dbReference type="Proteomes" id="UP000198666"/>
    </source>
</evidence>
<keyword evidence="2 6" id="KW-0812">Transmembrane</keyword>
<organism evidence="8 9">
    <name type="scientific">Terribacillus halophilus</name>
    <dbReference type="NCBI Taxonomy" id="361279"/>
    <lineage>
        <taxon>Bacteria</taxon>
        <taxon>Bacillati</taxon>
        <taxon>Bacillota</taxon>
        <taxon>Bacilli</taxon>
        <taxon>Bacillales</taxon>
        <taxon>Bacillaceae</taxon>
        <taxon>Terribacillus</taxon>
    </lineage>
</organism>
<feature type="region of interest" description="Disordered" evidence="5">
    <location>
        <begin position="84"/>
        <end position="127"/>
    </location>
</feature>
<evidence type="ECO:0000256" key="4">
    <source>
        <dbReference type="ARBA" id="ARBA00023136"/>
    </source>
</evidence>
<evidence type="ECO:0000256" key="5">
    <source>
        <dbReference type="SAM" id="MobiDB-lite"/>
    </source>
</evidence>
<dbReference type="OrthoDB" id="2990728at2"/>
<evidence type="ECO:0000256" key="1">
    <source>
        <dbReference type="ARBA" id="ARBA00022475"/>
    </source>
</evidence>
<dbReference type="EMBL" id="FMZB01000007">
    <property type="protein sequence ID" value="SDD16912.1"/>
    <property type="molecule type" value="Genomic_DNA"/>
</dbReference>
<evidence type="ECO:0000313" key="8">
    <source>
        <dbReference type="EMBL" id="SDD16912.1"/>
    </source>
</evidence>
<accession>A0A1G6SJ27</accession>
<evidence type="ECO:0000256" key="3">
    <source>
        <dbReference type="ARBA" id="ARBA00022989"/>
    </source>
</evidence>
<sequence length="127" mass="14392">MKAQWYIILAVIFAVLIAIFAVINVDSVQVDYLFGTGSAPLILIILFSVLMGVLITASVGGLRMFKLNREVRALRKDNDKKAAEITEMQEKRAEQGHEEPERITSNISDPTTNTYPTSERMRDEYRQ</sequence>
<feature type="transmembrane region" description="Helical" evidence="6">
    <location>
        <begin position="37"/>
        <end position="62"/>
    </location>
</feature>
<keyword evidence="9" id="KW-1185">Reference proteome</keyword>
<feature type="compositionally biased region" description="Polar residues" evidence="5">
    <location>
        <begin position="103"/>
        <end position="117"/>
    </location>
</feature>
<name>A0A1G6SJ27_9BACI</name>
<feature type="transmembrane region" description="Helical" evidence="6">
    <location>
        <begin position="5"/>
        <end position="25"/>
    </location>
</feature>
<dbReference type="PANTHER" id="PTHR41335">
    <property type="entry name" value="MEMBRANE PROTEIN-RELATED"/>
    <property type="match status" value="1"/>
</dbReference>
<evidence type="ECO:0000256" key="2">
    <source>
        <dbReference type="ARBA" id="ARBA00022692"/>
    </source>
</evidence>
<evidence type="ECO:0000259" key="7">
    <source>
        <dbReference type="Pfam" id="PF06305"/>
    </source>
</evidence>
<gene>
    <name evidence="8" type="ORF">SAMN05421663_107138</name>
</gene>
<dbReference type="InterPro" id="IPR010445">
    <property type="entry name" value="LapA_dom"/>
</dbReference>
<dbReference type="AlphaFoldDB" id="A0A1G6SJ27"/>
<protein>
    <submittedName>
        <fullName evidence="8">Uncharacterized integral membrane protein</fullName>
    </submittedName>
</protein>
<keyword evidence="4 6" id="KW-0472">Membrane</keyword>
<evidence type="ECO:0000256" key="6">
    <source>
        <dbReference type="SAM" id="Phobius"/>
    </source>
</evidence>
<feature type="domain" description="Lipopolysaccharide assembly protein A" evidence="7">
    <location>
        <begin position="24"/>
        <end position="85"/>
    </location>
</feature>
<keyword evidence="1" id="KW-1003">Cell membrane</keyword>
<feature type="compositionally biased region" description="Basic and acidic residues" evidence="5">
    <location>
        <begin position="84"/>
        <end position="102"/>
    </location>
</feature>
<reference evidence="9" key="1">
    <citation type="submission" date="2016-10" db="EMBL/GenBank/DDBJ databases">
        <authorList>
            <person name="Varghese N."/>
            <person name="Submissions S."/>
        </authorList>
    </citation>
    <scope>NUCLEOTIDE SEQUENCE [LARGE SCALE GENOMIC DNA]</scope>
    <source>
        <strain evidence="9">DSM 21620</strain>
    </source>
</reference>
<dbReference type="RefSeq" id="WP_093727749.1">
    <property type="nucleotide sequence ID" value="NZ_FMZB01000007.1"/>
</dbReference>